<accession>A0A418AH30</accession>
<proteinExistence type="predicted"/>
<comment type="caution">
    <text evidence="3">The sequence shown here is derived from an EMBL/GenBank/DDBJ whole genome shotgun (WGS) entry which is preliminary data.</text>
</comment>
<dbReference type="VEuPathDB" id="FungiDB:H310_12650"/>
<keyword evidence="4" id="KW-1185">Reference proteome</keyword>
<feature type="domain" description="FATC" evidence="2">
    <location>
        <begin position="78"/>
        <end position="112"/>
    </location>
</feature>
<dbReference type="PROSITE" id="PS51190">
    <property type="entry name" value="FATC"/>
    <property type="match status" value="1"/>
</dbReference>
<dbReference type="InterPro" id="IPR003152">
    <property type="entry name" value="FATC_dom"/>
</dbReference>
<evidence type="ECO:0000313" key="4">
    <source>
        <dbReference type="Proteomes" id="UP000285060"/>
    </source>
</evidence>
<name>A0A418AH30_9STRA</name>
<reference evidence="3 4" key="1">
    <citation type="submission" date="2018-08" db="EMBL/GenBank/DDBJ databases">
        <title>Aphanomyces genome sequencing and annotation.</title>
        <authorList>
            <person name="Minardi D."/>
            <person name="Oidtmann B."/>
            <person name="Van Der Giezen M."/>
            <person name="Studholme D.J."/>
        </authorList>
    </citation>
    <scope>NUCLEOTIDE SEQUENCE [LARGE SCALE GENOMIC DNA]</scope>
    <source>
        <strain evidence="3 4">NJM0002</strain>
    </source>
</reference>
<evidence type="ECO:0000259" key="2">
    <source>
        <dbReference type="PROSITE" id="PS51190"/>
    </source>
</evidence>
<dbReference type="Pfam" id="PF02260">
    <property type="entry name" value="FATC"/>
    <property type="match status" value="1"/>
</dbReference>
<dbReference type="EMBL" id="QUSY01002532">
    <property type="protein sequence ID" value="RHY20873.1"/>
    <property type="molecule type" value="Genomic_DNA"/>
</dbReference>
<dbReference type="Proteomes" id="UP000285060">
    <property type="component" value="Unassembled WGS sequence"/>
</dbReference>
<evidence type="ECO:0000256" key="1">
    <source>
        <dbReference type="SAM" id="MobiDB-lite"/>
    </source>
</evidence>
<evidence type="ECO:0000313" key="3">
    <source>
        <dbReference type="EMBL" id="RHY20873.1"/>
    </source>
</evidence>
<protein>
    <recommendedName>
        <fullName evidence="2">FATC domain-containing protein</fullName>
    </recommendedName>
</protein>
<feature type="region of interest" description="Disordered" evidence="1">
    <location>
        <begin position="40"/>
        <end position="61"/>
    </location>
</feature>
<dbReference type="SMART" id="SM01343">
    <property type="entry name" value="FATC"/>
    <property type="match status" value="1"/>
</dbReference>
<sequence>MSIASLAMAQQNDQASNIHVEMAQLAASIGMSQTIANVNSSTRWARKEPAPLKKPSTKSQSRVVSKLNGRDFFDDDSEPLNVMTAQVQRLITQAGSHENLCQCYIVGWCRFW</sequence>
<dbReference type="AlphaFoldDB" id="A0A418AH30"/>
<organism evidence="3 4">
    <name type="scientific">Aphanomyces invadans</name>
    <dbReference type="NCBI Taxonomy" id="157072"/>
    <lineage>
        <taxon>Eukaryota</taxon>
        <taxon>Sar</taxon>
        <taxon>Stramenopiles</taxon>
        <taxon>Oomycota</taxon>
        <taxon>Saprolegniomycetes</taxon>
        <taxon>Saprolegniales</taxon>
        <taxon>Verrucalvaceae</taxon>
        <taxon>Aphanomyces</taxon>
    </lineage>
</organism>
<gene>
    <name evidence="3" type="ORF">DYB32_009940</name>
</gene>